<dbReference type="InterPro" id="IPR006034">
    <property type="entry name" value="Asparaginase/glutaminase-like"/>
</dbReference>
<feature type="compositionally biased region" description="Pro residues" evidence="1">
    <location>
        <begin position="174"/>
        <end position="188"/>
    </location>
</feature>
<organism evidence="3 4">
    <name type="scientific">Blastococcus brunescens</name>
    <dbReference type="NCBI Taxonomy" id="1564165"/>
    <lineage>
        <taxon>Bacteria</taxon>
        <taxon>Bacillati</taxon>
        <taxon>Actinomycetota</taxon>
        <taxon>Actinomycetes</taxon>
        <taxon>Geodermatophilales</taxon>
        <taxon>Geodermatophilaceae</taxon>
        <taxon>Blastococcus</taxon>
    </lineage>
</organism>
<name>A0ABZ1B270_9ACTN</name>
<dbReference type="SUPFAM" id="SSF53774">
    <property type="entry name" value="Glutaminase/Asparaginase"/>
    <property type="match status" value="1"/>
</dbReference>
<proteinExistence type="predicted"/>
<dbReference type="EMBL" id="CP141261">
    <property type="protein sequence ID" value="WRL63963.1"/>
    <property type="molecule type" value="Genomic_DNA"/>
</dbReference>
<dbReference type="Gene3D" id="3.40.50.1170">
    <property type="entry name" value="L-asparaginase, N-terminal domain"/>
    <property type="match status" value="1"/>
</dbReference>
<evidence type="ECO:0000259" key="2">
    <source>
        <dbReference type="Pfam" id="PF00710"/>
    </source>
</evidence>
<dbReference type="EC" id="3.5.1.1" evidence="3"/>
<reference evidence="3 4" key="1">
    <citation type="submission" date="2023-12" db="EMBL/GenBank/DDBJ databases">
        <title>Blastococcus brunescens sp. nov., an actonobacterium isolated from sandstone collected in sahara desert.</title>
        <authorList>
            <person name="Gtari M."/>
            <person name="Ghodhbane F."/>
        </authorList>
    </citation>
    <scope>NUCLEOTIDE SEQUENCE [LARGE SCALE GENOMIC DNA]</scope>
    <source>
        <strain evidence="3 4">BMG 8361</strain>
    </source>
</reference>
<dbReference type="GO" id="GO:0004067">
    <property type="term" value="F:asparaginase activity"/>
    <property type="evidence" value="ECO:0007669"/>
    <property type="project" value="UniProtKB-EC"/>
</dbReference>
<feature type="domain" description="L-asparaginase N-terminal" evidence="2">
    <location>
        <begin position="7"/>
        <end position="156"/>
    </location>
</feature>
<dbReference type="PANTHER" id="PTHR11707:SF28">
    <property type="entry name" value="60 KDA LYSOPHOSPHOLIPASE"/>
    <property type="match status" value="1"/>
</dbReference>
<dbReference type="RefSeq" id="WP_324275293.1">
    <property type="nucleotide sequence ID" value="NZ_CP141261.1"/>
</dbReference>
<dbReference type="Pfam" id="PF00710">
    <property type="entry name" value="Asparaginase"/>
    <property type="match status" value="1"/>
</dbReference>
<sequence>MSGTADITVLATGGTIDKVYTLAGELEIGPPAAQRLLEVLRTELRIVVHSVIGKDSLDITDDDRQALADAVDQLDTSSVVITHGTDTLSDTAVYLSRHRPEASRTVVLTGSLQPAAMTVSDAALNLGAALMASQTLAPGVYVCMGGRAFSAGQVRKDALTGQFVSTSPAGVPRPAGPGSPPPTKAPPG</sequence>
<dbReference type="PANTHER" id="PTHR11707">
    <property type="entry name" value="L-ASPARAGINASE"/>
    <property type="match status" value="1"/>
</dbReference>
<dbReference type="PRINTS" id="PR00139">
    <property type="entry name" value="ASNGLNASE"/>
</dbReference>
<feature type="region of interest" description="Disordered" evidence="1">
    <location>
        <begin position="165"/>
        <end position="188"/>
    </location>
</feature>
<keyword evidence="4" id="KW-1185">Reference proteome</keyword>
<dbReference type="InterPro" id="IPR036152">
    <property type="entry name" value="Asp/glu_Ase-like_sf"/>
</dbReference>
<accession>A0ABZ1B270</accession>
<dbReference type="PROSITE" id="PS51732">
    <property type="entry name" value="ASN_GLN_ASE_3"/>
    <property type="match status" value="1"/>
</dbReference>
<protein>
    <submittedName>
        <fullName evidence="3">Asparaginase domain-containing protein</fullName>
        <ecNumber evidence="3">3.5.1.1</ecNumber>
    </submittedName>
</protein>
<evidence type="ECO:0000313" key="4">
    <source>
        <dbReference type="Proteomes" id="UP001324287"/>
    </source>
</evidence>
<dbReference type="InterPro" id="IPR027474">
    <property type="entry name" value="L-asparaginase_N"/>
</dbReference>
<evidence type="ECO:0000256" key="1">
    <source>
        <dbReference type="SAM" id="MobiDB-lite"/>
    </source>
</evidence>
<dbReference type="PIRSF" id="PIRSF001220">
    <property type="entry name" value="L-ASNase_gatD"/>
    <property type="match status" value="1"/>
</dbReference>
<evidence type="ECO:0000313" key="3">
    <source>
        <dbReference type="EMBL" id="WRL63963.1"/>
    </source>
</evidence>
<dbReference type="PIRSF" id="PIRSF500176">
    <property type="entry name" value="L_ASNase"/>
    <property type="match status" value="1"/>
</dbReference>
<dbReference type="InterPro" id="IPR037152">
    <property type="entry name" value="L-asparaginase_N_sf"/>
</dbReference>
<dbReference type="SMART" id="SM00870">
    <property type="entry name" value="Asparaginase"/>
    <property type="match status" value="1"/>
</dbReference>
<dbReference type="Proteomes" id="UP001324287">
    <property type="component" value="Chromosome"/>
</dbReference>
<keyword evidence="3" id="KW-0378">Hydrolase</keyword>
<gene>
    <name evidence="3" type="ORF">U6N30_30945</name>
</gene>